<dbReference type="CDD" id="cd07344">
    <property type="entry name" value="M48_yhfN_like"/>
    <property type="match status" value="1"/>
</dbReference>
<dbReference type="Pfam" id="PF01863">
    <property type="entry name" value="YgjP-like"/>
    <property type="match status" value="1"/>
</dbReference>
<dbReference type="AlphaFoldDB" id="A0A031JS03"/>
<reference evidence="3 4" key="1">
    <citation type="submission" date="2014-03" db="EMBL/GenBank/DDBJ databases">
        <title>Whole genome sequence of Novosphingobium resinovorum KF1.</title>
        <authorList>
            <person name="Gan H.M."/>
            <person name="Gan H.Y."/>
            <person name="Chew T.H."/>
            <person name="Savka M.A."/>
        </authorList>
    </citation>
    <scope>NUCLEOTIDE SEQUENCE [LARGE SCALE GENOMIC DNA]</scope>
    <source>
        <strain evidence="3 4">KF1</strain>
    </source>
</reference>
<dbReference type="EMBL" id="CP017076">
    <property type="protein sequence ID" value="AOR79302.1"/>
    <property type="molecule type" value="Genomic_DNA"/>
</dbReference>
<evidence type="ECO:0000313" key="5">
    <source>
        <dbReference type="Proteomes" id="UP000094626"/>
    </source>
</evidence>
<keyword evidence="2" id="KW-0614">Plasmid</keyword>
<dbReference type="PANTHER" id="PTHR30399">
    <property type="entry name" value="UNCHARACTERIZED PROTEIN YGJP"/>
    <property type="match status" value="1"/>
</dbReference>
<sequence>MLDWLRRDPREELVVEVGDRALPVVVRHLDRARRMTMRLAPDGSEVRISVPRWTRTAEAVAFAQSRRDWLAKQLAALPAAAPMADGTTITFRGDALAVVHDITAPRRPVVDDGELRLGGPADSLAPRVLRWLQTEAKDLLAADLAEYCERAAQPCPALGLSSARRRWGSCAHDGTIRINWRLIMAPDPVRRSVVAHEVAHLVHFDHSPAFHHVLKTIFEGSIHEANRWLKAHGRSLYVPFG</sequence>
<evidence type="ECO:0000259" key="1">
    <source>
        <dbReference type="Pfam" id="PF01863"/>
    </source>
</evidence>
<dbReference type="OrthoDB" id="9795402at2"/>
<proteinExistence type="predicted"/>
<dbReference type="GO" id="GO:0016787">
    <property type="term" value="F:hydrolase activity"/>
    <property type="evidence" value="ECO:0007669"/>
    <property type="project" value="UniProtKB-KW"/>
</dbReference>
<keyword evidence="5" id="KW-1185">Reference proteome</keyword>
<dbReference type="Gene3D" id="3.30.2010.10">
    <property type="entry name" value="Metalloproteases ('zincins'), catalytic domain"/>
    <property type="match status" value="1"/>
</dbReference>
<dbReference type="KEGG" id="nre:BES08_20815"/>
<geneLocation type="plasmid" evidence="2 5">
    <name>pSA1</name>
</geneLocation>
<organism evidence="3 4">
    <name type="scientific">Novosphingobium resinovorum</name>
    <dbReference type="NCBI Taxonomy" id="158500"/>
    <lineage>
        <taxon>Bacteria</taxon>
        <taxon>Pseudomonadati</taxon>
        <taxon>Pseudomonadota</taxon>
        <taxon>Alphaproteobacteria</taxon>
        <taxon>Sphingomonadales</taxon>
        <taxon>Sphingomonadaceae</taxon>
        <taxon>Novosphingobium</taxon>
    </lineage>
</organism>
<evidence type="ECO:0000313" key="3">
    <source>
        <dbReference type="EMBL" id="EZP79710.1"/>
    </source>
</evidence>
<dbReference type="EMBL" id="JFYZ01000023">
    <property type="protein sequence ID" value="EZP79710.1"/>
    <property type="molecule type" value="Genomic_DNA"/>
</dbReference>
<dbReference type="Proteomes" id="UP000024329">
    <property type="component" value="Unassembled WGS sequence"/>
</dbReference>
<dbReference type="Proteomes" id="UP000094626">
    <property type="component" value="Plasmid pSA1"/>
</dbReference>
<keyword evidence="3" id="KW-0378">Hydrolase</keyword>
<dbReference type="PANTHER" id="PTHR30399:SF1">
    <property type="entry name" value="UTP PYROPHOSPHATASE"/>
    <property type="match status" value="1"/>
</dbReference>
<feature type="domain" description="YgjP-like metallopeptidase" evidence="1">
    <location>
        <begin position="36"/>
        <end position="232"/>
    </location>
</feature>
<reference evidence="2" key="2">
    <citation type="submission" date="2016-08" db="EMBL/GenBank/DDBJ databases">
        <authorList>
            <person name="Seilhamer J.J."/>
        </authorList>
    </citation>
    <scope>NUCLEOTIDE SEQUENCE [LARGE SCALE GENOMIC DNA]</scope>
    <source>
        <strain evidence="2">SA1</strain>
        <plasmid evidence="2">pSA1</plasmid>
    </source>
</reference>
<dbReference type="eggNOG" id="COG1451">
    <property type="taxonomic scope" value="Bacteria"/>
</dbReference>
<evidence type="ECO:0000313" key="4">
    <source>
        <dbReference type="Proteomes" id="UP000024329"/>
    </source>
</evidence>
<protein>
    <submittedName>
        <fullName evidence="2 3">Metal-dependent hydrolase</fullName>
    </submittedName>
</protein>
<reference evidence="5" key="3">
    <citation type="journal article" date="2017" name="J. Biotechnol.">
        <title>Complete genome sequence of Novosphingobium resinovorum SA1, a versatile xenobiotic-degrading bacterium capable of utilizing sulfanilic acid.</title>
        <authorList>
            <person name="Hegedus B."/>
            <person name="Kos P.B."/>
            <person name="Balint B."/>
            <person name="Maroti G."/>
            <person name="Gan H.M."/>
            <person name="Perei K."/>
            <person name="Rakhely G."/>
        </authorList>
    </citation>
    <scope>NUCLEOTIDE SEQUENCE [LARGE SCALE GENOMIC DNA]</scope>
    <source>
        <strain evidence="5">SA1</strain>
    </source>
</reference>
<dbReference type="InterPro" id="IPR053136">
    <property type="entry name" value="UTP_pyrophosphatase-like"/>
</dbReference>
<name>A0A031JS03_9SPHN</name>
<evidence type="ECO:0000313" key="2">
    <source>
        <dbReference type="EMBL" id="AOR79302.1"/>
    </source>
</evidence>
<accession>A0A031JS03</accession>
<gene>
    <name evidence="2" type="ORF">BES08_20815</name>
    <name evidence="3" type="ORF">BV97_03867</name>
</gene>
<dbReference type="InterPro" id="IPR002725">
    <property type="entry name" value="YgjP-like_metallopeptidase"/>
</dbReference>
<dbReference type="PATRIC" id="fig|158500.4.peg.3940"/>
<dbReference type="RefSeq" id="WP_036527949.1">
    <property type="nucleotide sequence ID" value="NZ_CP017076.1"/>
</dbReference>